<proteinExistence type="predicted"/>
<feature type="region of interest" description="Disordered" evidence="1">
    <location>
        <begin position="1"/>
        <end position="102"/>
    </location>
</feature>
<gene>
    <name evidence="2" type="ORF">SSGG_01380</name>
</gene>
<dbReference type="AlphaFoldDB" id="D6ASL8"/>
<dbReference type="EMBL" id="DS999644">
    <property type="protein sequence ID" value="EFE74014.2"/>
    <property type="molecule type" value="Genomic_DNA"/>
</dbReference>
<dbReference type="Proteomes" id="UP000003986">
    <property type="component" value="Unassembled WGS sequence"/>
</dbReference>
<sequence length="102" mass="11085">MKDDRKTLRKISASPGDRYIRVSSRLPSSPLTTAAHPWQRRAGLAVRAGRRSDSAPRSGAASPCKALPEAAPDPSRARAPYDLRTAPHTVGNPTRARYSRIP</sequence>
<reference evidence="3" key="2">
    <citation type="submission" date="2008-12" db="EMBL/GenBank/DDBJ databases">
        <title>Annotation of Streptomyces roseosporus strain NRRL 15998.</title>
        <authorList>
            <consortium name="The Broad Institute Genome Sequencing Platform"/>
            <consortium name="Broad Institute Microbial Sequencing Center"/>
            <person name="Fischbach M."/>
            <person name="Ward D."/>
            <person name="Young S."/>
            <person name="Kodira C.D."/>
            <person name="Zeng Q."/>
            <person name="Koehrsen M."/>
            <person name="Godfrey P."/>
            <person name="Alvarado L."/>
            <person name="Berlin A.M."/>
            <person name="Borenstein D."/>
            <person name="Chen Z."/>
            <person name="Engels R."/>
            <person name="Freedman E."/>
            <person name="Gellesch M."/>
            <person name="Goldberg J."/>
            <person name="Griggs A."/>
            <person name="Gujja S."/>
            <person name="Heiman D.I."/>
            <person name="Hepburn T.A."/>
            <person name="Howarth C."/>
            <person name="Jen D."/>
            <person name="Larson L."/>
            <person name="Lewis B."/>
            <person name="Mehta T."/>
            <person name="Park D."/>
            <person name="Pearson M."/>
            <person name="Roberts A."/>
            <person name="Saif S."/>
            <person name="Shea T.D."/>
            <person name="Shenoy N."/>
            <person name="Sisk P."/>
            <person name="Stolte C."/>
            <person name="Sykes S.N."/>
            <person name="Walk T."/>
            <person name="White J."/>
            <person name="Yandava C."/>
            <person name="Straight P."/>
            <person name="Clardy J."/>
            <person name="Hung D."/>
            <person name="Kolter R."/>
            <person name="Mekalanos J."/>
            <person name="Walker S."/>
            <person name="Walsh C.T."/>
            <person name="Wieland B.L.C."/>
            <person name="Ilzarbe M."/>
            <person name="Galagan J."/>
            <person name="Nusbaum C."/>
            <person name="Birren B."/>
        </authorList>
    </citation>
    <scope>NUCLEOTIDE SEQUENCE [LARGE SCALE GENOMIC DNA]</scope>
    <source>
        <strain evidence="3">NRRL 15998</strain>
    </source>
</reference>
<evidence type="ECO:0000313" key="2">
    <source>
        <dbReference type="EMBL" id="EFE74014.2"/>
    </source>
</evidence>
<accession>D6ASL8</accession>
<organism evidence="2 3">
    <name type="scientific">Streptomyces filamentosus NRRL 15998</name>
    <dbReference type="NCBI Taxonomy" id="457431"/>
    <lineage>
        <taxon>Bacteria</taxon>
        <taxon>Bacillati</taxon>
        <taxon>Actinomycetota</taxon>
        <taxon>Actinomycetes</taxon>
        <taxon>Kitasatosporales</taxon>
        <taxon>Streptomycetaceae</taxon>
        <taxon>Streptomyces</taxon>
    </lineage>
</organism>
<evidence type="ECO:0000256" key="1">
    <source>
        <dbReference type="SAM" id="MobiDB-lite"/>
    </source>
</evidence>
<protein>
    <submittedName>
        <fullName evidence="2">Predicted protein</fullName>
    </submittedName>
</protein>
<name>D6ASL8_STRFL</name>
<reference evidence="3" key="1">
    <citation type="submission" date="2008-10" db="EMBL/GenBank/DDBJ databases">
        <authorList>
            <person name="Molnar K."/>
        </authorList>
    </citation>
    <scope>NUCLEOTIDE SEQUENCE [LARGE SCALE GENOMIC DNA]</scope>
    <source>
        <strain evidence="3">NRRL 15998</strain>
    </source>
</reference>
<evidence type="ECO:0000313" key="3">
    <source>
        <dbReference type="Proteomes" id="UP000003986"/>
    </source>
</evidence>